<dbReference type="InterPro" id="IPR029063">
    <property type="entry name" value="SAM-dependent_MTases_sf"/>
</dbReference>
<evidence type="ECO:0000256" key="3">
    <source>
        <dbReference type="ARBA" id="ARBA00022691"/>
    </source>
</evidence>
<evidence type="ECO:0000313" key="4">
    <source>
        <dbReference type="EMBL" id="NMO02176.1"/>
    </source>
</evidence>
<reference evidence="4 5" key="1">
    <citation type="submission" date="2020-04" db="EMBL/GenBank/DDBJ databases">
        <title>Gordonia sp. nov. TBRC 11910.</title>
        <authorList>
            <person name="Suriyachadkun C."/>
        </authorList>
    </citation>
    <scope>NUCLEOTIDE SEQUENCE [LARGE SCALE GENOMIC DNA]</scope>
    <source>
        <strain evidence="4 5">TBRC 11910</strain>
    </source>
</reference>
<proteinExistence type="predicted"/>
<dbReference type="PROSITE" id="PS51682">
    <property type="entry name" value="SAM_OMT_I"/>
    <property type="match status" value="1"/>
</dbReference>
<evidence type="ECO:0008006" key="6">
    <source>
        <dbReference type="Google" id="ProtNLM"/>
    </source>
</evidence>
<organism evidence="4 5">
    <name type="scientific">Gordonia asplenii</name>
    <dbReference type="NCBI Taxonomy" id="2725283"/>
    <lineage>
        <taxon>Bacteria</taxon>
        <taxon>Bacillati</taxon>
        <taxon>Actinomycetota</taxon>
        <taxon>Actinomycetes</taxon>
        <taxon>Mycobacteriales</taxon>
        <taxon>Gordoniaceae</taxon>
        <taxon>Gordonia</taxon>
    </lineage>
</organism>
<dbReference type="GO" id="GO:0008171">
    <property type="term" value="F:O-methyltransferase activity"/>
    <property type="evidence" value="ECO:0007669"/>
    <property type="project" value="InterPro"/>
</dbReference>
<protein>
    <recommendedName>
        <fullName evidence="6">Methyltransferase</fullName>
    </recommendedName>
</protein>
<dbReference type="Proteomes" id="UP000550729">
    <property type="component" value="Unassembled WGS sequence"/>
</dbReference>
<evidence type="ECO:0000256" key="2">
    <source>
        <dbReference type="ARBA" id="ARBA00022679"/>
    </source>
</evidence>
<keyword evidence="1" id="KW-0489">Methyltransferase</keyword>
<keyword evidence="5" id="KW-1185">Reference proteome</keyword>
<dbReference type="Pfam" id="PF13578">
    <property type="entry name" value="Methyltransf_24"/>
    <property type="match status" value="1"/>
</dbReference>
<keyword evidence="3" id="KW-0949">S-adenosyl-L-methionine</keyword>
<dbReference type="InterPro" id="IPR002935">
    <property type="entry name" value="SAM_O-MeTrfase"/>
</dbReference>
<dbReference type="Gene3D" id="3.40.50.150">
    <property type="entry name" value="Vaccinia Virus protein VP39"/>
    <property type="match status" value="1"/>
</dbReference>
<dbReference type="EMBL" id="JABBNB010000012">
    <property type="protein sequence ID" value="NMO02176.1"/>
    <property type="molecule type" value="Genomic_DNA"/>
</dbReference>
<dbReference type="GO" id="GO:0032259">
    <property type="term" value="P:methylation"/>
    <property type="evidence" value="ECO:0007669"/>
    <property type="project" value="UniProtKB-KW"/>
</dbReference>
<dbReference type="SUPFAM" id="SSF53335">
    <property type="entry name" value="S-adenosyl-L-methionine-dependent methyltransferases"/>
    <property type="match status" value="1"/>
</dbReference>
<gene>
    <name evidence="4" type="ORF">HH308_13240</name>
</gene>
<evidence type="ECO:0000256" key="1">
    <source>
        <dbReference type="ARBA" id="ARBA00022603"/>
    </source>
</evidence>
<dbReference type="RefSeq" id="WP_170194684.1">
    <property type="nucleotide sequence ID" value="NZ_JABBNB010000012.1"/>
</dbReference>
<sequence>MTDTAKFADSPLDPRARAVADELHARSRRQIARGALPMLGKMIRTRVRDGSWDPTETDDGKRWLADKLVALDPSKAALCYLLCRSLGARRVVEAGTSFGVSTIYLASAIRDNLAASGGSGEVIGTEHEPAKVAAARQNLDSAGLGEFVDIREGDLRETLLALDEPVDFMLIDIWIPMALPALEVVADRLRPGALVVCDNVVSGRREYRDYLRYVRDPHGLFQSVTVPGQGGLEISMRR</sequence>
<name>A0A848KU02_9ACTN</name>
<dbReference type="CDD" id="cd02440">
    <property type="entry name" value="AdoMet_MTases"/>
    <property type="match status" value="1"/>
</dbReference>
<evidence type="ECO:0000313" key="5">
    <source>
        <dbReference type="Proteomes" id="UP000550729"/>
    </source>
</evidence>
<keyword evidence="2" id="KW-0808">Transferase</keyword>
<dbReference type="PANTHER" id="PTHR43167:SF1">
    <property type="entry name" value="PUTATIVE (AFU_ORTHOLOGUE AFUA_6G01830)-RELATED"/>
    <property type="match status" value="1"/>
</dbReference>
<accession>A0A848KU02</accession>
<dbReference type="AlphaFoldDB" id="A0A848KU02"/>
<dbReference type="PANTHER" id="PTHR43167">
    <property type="entry name" value="PUTATIVE (AFU_ORTHOLOGUE AFUA_6G01830)-RELATED"/>
    <property type="match status" value="1"/>
</dbReference>
<comment type="caution">
    <text evidence="4">The sequence shown here is derived from an EMBL/GenBank/DDBJ whole genome shotgun (WGS) entry which is preliminary data.</text>
</comment>